<proteinExistence type="predicted"/>
<evidence type="ECO:0000313" key="3">
    <source>
        <dbReference type="Proteomes" id="UP000591272"/>
    </source>
</evidence>
<dbReference type="InterPro" id="IPR038056">
    <property type="entry name" value="YjbR-like_sf"/>
</dbReference>
<gene>
    <name evidence="2" type="ORF">BJ999_005133</name>
</gene>
<organism evidence="2 3">
    <name type="scientific">Actinomadura citrea</name>
    <dbReference type="NCBI Taxonomy" id="46158"/>
    <lineage>
        <taxon>Bacteria</taxon>
        <taxon>Bacillati</taxon>
        <taxon>Actinomycetota</taxon>
        <taxon>Actinomycetes</taxon>
        <taxon>Streptosporangiales</taxon>
        <taxon>Thermomonosporaceae</taxon>
        <taxon>Actinomadura</taxon>
    </lineage>
</organism>
<evidence type="ECO:0000313" key="2">
    <source>
        <dbReference type="EMBL" id="NYE14837.1"/>
    </source>
</evidence>
<reference evidence="2 3" key="1">
    <citation type="submission" date="2020-07" db="EMBL/GenBank/DDBJ databases">
        <title>Sequencing the genomes of 1000 actinobacteria strains.</title>
        <authorList>
            <person name="Klenk H.-P."/>
        </authorList>
    </citation>
    <scope>NUCLEOTIDE SEQUENCE [LARGE SCALE GENOMIC DNA]</scope>
    <source>
        <strain evidence="2 3">DSM 43461</strain>
    </source>
</reference>
<dbReference type="RefSeq" id="WP_179835647.1">
    <property type="nucleotide sequence ID" value="NZ_BMRD01000010.1"/>
</dbReference>
<dbReference type="InterPro" id="IPR045676">
    <property type="entry name" value="DUF6194"/>
</dbReference>
<dbReference type="EMBL" id="JACCBT010000001">
    <property type="protein sequence ID" value="NYE14837.1"/>
    <property type="molecule type" value="Genomic_DNA"/>
</dbReference>
<feature type="domain" description="DUF6194" evidence="1">
    <location>
        <begin position="1"/>
        <end position="153"/>
    </location>
</feature>
<dbReference type="Pfam" id="PF19694">
    <property type="entry name" value="DUF6194"/>
    <property type="match status" value="1"/>
</dbReference>
<dbReference type="SUPFAM" id="SSF142906">
    <property type="entry name" value="YjbR-like"/>
    <property type="match status" value="1"/>
</dbReference>
<sequence>MTMDEIIGFVDGLDGVLTFRPAPGDGSPEISWGDTFFYYSPDGVVPATTQPFATIVTKNYPGDEASRLDRPEAFRVNVSPGKETFIRWTGHEPREAATAKADPSAADTVIAHPVYGTIGWLAVVNPGPRTEAAVRDLLSTAYRLARSRYERRADAAR</sequence>
<dbReference type="AlphaFoldDB" id="A0A7Y9GE58"/>
<name>A0A7Y9GE58_9ACTN</name>
<comment type="caution">
    <text evidence="2">The sequence shown here is derived from an EMBL/GenBank/DDBJ whole genome shotgun (WGS) entry which is preliminary data.</text>
</comment>
<dbReference type="Proteomes" id="UP000591272">
    <property type="component" value="Unassembled WGS sequence"/>
</dbReference>
<keyword evidence="3" id="KW-1185">Reference proteome</keyword>
<accession>A0A7Y9GE58</accession>
<protein>
    <recommendedName>
        <fullName evidence="1">DUF6194 domain-containing protein</fullName>
    </recommendedName>
</protein>
<evidence type="ECO:0000259" key="1">
    <source>
        <dbReference type="Pfam" id="PF19694"/>
    </source>
</evidence>